<dbReference type="CDD" id="cd01389">
    <property type="entry name" value="HMG-box_ROX1-like"/>
    <property type="match status" value="1"/>
</dbReference>
<dbReference type="GO" id="GO:0005634">
    <property type="term" value="C:nucleus"/>
    <property type="evidence" value="ECO:0007669"/>
    <property type="project" value="UniProtKB-UniRule"/>
</dbReference>
<accession>A0A3Q9HIZ1</accession>
<reference evidence="6" key="1">
    <citation type="submission" date="2018-04" db="EMBL/GenBank/DDBJ databases">
        <title>Cloning and anlysis of the mating type (MAT) loci of Ophiocordyceps xuefengensis.</title>
        <authorList>
            <person name="Zou J."/>
            <person name="Chen Z."/>
            <person name="Zhang P."/>
        </authorList>
    </citation>
    <scope>NUCLEOTIDE SEQUENCE</scope>
</reference>
<organism evidence="6">
    <name type="scientific">Ophiocordyceps xuefengensis</name>
    <dbReference type="NCBI Taxonomy" id="1379400"/>
    <lineage>
        <taxon>Eukaryota</taxon>
        <taxon>Fungi</taxon>
        <taxon>Dikarya</taxon>
        <taxon>Ascomycota</taxon>
        <taxon>Pezizomycotina</taxon>
        <taxon>Sordariomycetes</taxon>
        <taxon>Hypocreomycetidae</taxon>
        <taxon>Hypocreales</taxon>
        <taxon>Ophiocordycipitaceae</taxon>
        <taxon>Ophiocordyceps</taxon>
    </lineage>
</organism>
<feature type="DNA-binding region" description="HMG box" evidence="3">
    <location>
        <begin position="113"/>
        <end position="181"/>
    </location>
</feature>
<dbReference type="Pfam" id="PF00505">
    <property type="entry name" value="HMG_box"/>
    <property type="match status" value="1"/>
</dbReference>
<dbReference type="PANTHER" id="PTHR10270">
    <property type="entry name" value="SOX TRANSCRIPTION FACTOR"/>
    <property type="match status" value="1"/>
</dbReference>
<evidence type="ECO:0000256" key="3">
    <source>
        <dbReference type="PROSITE-ProRule" id="PRU00267"/>
    </source>
</evidence>
<protein>
    <submittedName>
        <fullName evidence="6">MAT1-1-3</fullName>
    </submittedName>
</protein>
<dbReference type="InterPro" id="IPR036910">
    <property type="entry name" value="HMG_box_dom_sf"/>
</dbReference>
<dbReference type="PANTHER" id="PTHR10270:SF161">
    <property type="entry name" value="SEX-DETERMINING REGION Y PROTEIN"/>
    <property type="match status" value="1"/>
</dbReference>
<dbReference type="GO" id="GO:0001228">
    <property type="term" value="F:DNA-binding transcription activator activity, RNA polymerase II-specific"/>
    <property type="evidence" value="ECO:0007669"/>
    <property type="project" value="TreeGrafter"/>
</dbReference>
<keyword evidence="1 3" id="KW-0238">DNA-binding</keyword>
<dbReference type="SMART" id="SM00398">
    <property type="entry name" value="HMG"/>
    <property type="match status" value="1"/>
</dbReference>
<feature type="region of interest" description="Disordered" evidence="4">
    <location>
        <begin position="157"/>
        <end position="192"/>
    </location>
</feature>
<evidence type="ECO:0000256" key="2">
    <source>
        <dbReference type="ARBA" id="ARBA00023163"/>
    </source>
</evidence>
<dbReference type="PROSITE" id="PS50118">
    <property type="entry name" value="HMG_BOX_2"/>
    <property type="match status" value="1"/>
</dbReference>
<feature type="compositionally biased region" description="Basic and acidic residues" evidence="4">
    <location>
        <begin position="157"/>
        <end position="179"/>
    </location>
</feature>
<dbReference type="SUPFAM" id="SSF47095">
    <property type="entry name" value="HMG-box"/>
    <property type="match status" value="1"/>
</dbReference>
<name>A0A3Q9HIZ1_9HYPO</name>
<feature type="domain" description="HMG box" evidence="5">
    <location>
        <begin position="113"/>
        <end position="181"/>
    </location>
</feature>
<dbReference type="InterPro" id="IPR050140">
    <property type="entry name" value="SRY-related_HMG-box_TF-like"/>
</dbReference>
<dbReference type="AlphaFoldDB" id="A0A3Q9HIZ1"/>
<dbReference type="EMBL" id="MH176300">
    <property type="protein sequence ID" value="AZR66141.1"/>
    <property type="molecule type" value="Genomic_DNA"/>
</dbReference>
<dbReference type="GO" id="GO:0000978">
    <property type="term" value="F:RNA polymerase II cis-regulatory region sequence-specific DNA binding"/>
    <property type="evidence" value="ECO:0007669"/>
    <property type="project" value="TreeGrafter"/>
</dbReference>
<dbReference type="Gene3D" id="1.10.30.10">
    <property type="entry name" value="High mobility group box domain"/>
    <property type="match status" value="1"/>
</dbReference>
<keyword evidence="3" id="KW-0539">Nucleus</keyword>
<proteinExistence type="predicted"/>
<evidence type="ECO:0000256" key="4">
    <source>
        <dbReference type="SAM" id="MobiDB-lite"/>
    </source>
</evidence>
<dbReference type="GO" id="GO:0030154">
    <property type="term" value="P:cell differentiation"/>
    <property type="evidence" value="ECO:0007669"/>
    <property type="project" value="TreeGrafter"/>
</dbReference>
<sequence>MRPRVKIPGQDGVADTLITFVSSETEGNVHIFLTDTLEMEIVETIAMNFSRRVQQPVNVFHDSWREKYRLCPLLPGAQADNITYGSLCFECDMSEPNAVDTNSKDGEGKKGHIPRPRNKWILYRQYQAAIIRQDLGKITASEMSTMISNMWRQESEAEKAVWQQKAEEEDRLHKEKYPDYKYTTKKSPSKES</sequence>
<evidence type="ECO:0000259" key="5">
    <source>
        <dbReference type="PROSITE" id="PS50118"/>
    </source>
</evidence>
<evidence type="ECO:0000313" key="6">
    <source>
        <dbReference type="EMBL" id="AZR66141.1"/>
    </source>
</evidence>
<gene>
    <name evidence="6" type="primary">MAT1-1-3</name>
</gene>
<evidence type="ECO:0000256" key="1">
    <source>
        <dbReference type="ARBA" id="ARBA00023125"/>
    </source>
</evidence>
<keyword evidence="2" id="KW-0804">Transcription</keyword>
<dbReference type="InterPro" id="IPR009071">
    <property type="entry name" value="HMG_box_dom"/>
</dbReference>